<dbReference type="Proteomes" id="UP000587527">
    <property type="component" value="Unassembled WGS sequence"/>
</dbReference>
<keyword evidence="3" id="KW-1185">Reference proteome</keyword>
<evidence type="ECO:0008006" key="4">
    <source>
        <dbReference type="Google" id="ProtNLM"/>
    </source>
</evidence>
<dbReference type="AlphaFoldDB" id="A0A841BT43"/>
<evidence type="ECO:0000313" key="2">
    <source>
        <dbReference type="EMBL" id="MBB5870576.1"/>
    </source>
</evidence>
<proteinExistence type="predicted"/>
<gene>
    <name evidence="2" type="ORF">F4553_003955</name>
</gene>
<feature type="compositionally biased region" description="Polar residues" evidence="1">
    <location>
        <begin position="488"/>
        <end position="503"/>
    </location>
</feature>
<protein>
    <recommendedName>
        <fullName evidence="4">Plasmid replication initiator protein</fullName>
    </recommendedName>
</protein>
<dbReference type="InterPro" id="IPR046828">
    <property type="entry name" value="RepSA"/>
</dbReference>
<feature type="region of interest" description="Disordered" evidence="1">
    <location>
        <begin position="482"/>
        <end position="506"/>
    </location>
</feature>
<evidence type="ECO:0000256" key="1">
    <source>
        <dbReference type="SAM" id="MobiDB-lite"/>
    </source>
</evidence>
<dbReference type="EMBL" id="JACHMN010000002">
    <property type="protein sequence ID" value="MBB5870576.1"/>
    <property type="molecule type" value="Genomic_DNA"/>
</dbReference>
<name>A0A841BT43_9ACTN</name>
<organism evidence="2 3">
    <name type="scientific">Allocatelliglobosispora scoriae</name>
    <dbReference type="NCBI Taxonomy" id="643052"/>
    <lineage>
        <taxon>Bacteria</taxon>
        <taxon>Bacillati</taxon>
        <taxon>Actinomycetota</taxon>
        <taxon>Actinomycetes</taxon>
        <taxon>Micromonosporales</taxon>
        <taxon>Micromonosporaceae</taxon>
        <taxon>Allocatelliglobosispora</taxon>
    </lineage>
</organism>
<reference evidence="2 3" key="1">
    <citation type="submission" date="2020-08" db="EMBL/GenBank/DDBJ databases">
        <title>Sequencing the genomes of 1000 actinobacteria strains.</title>
        <authorList>
            <person name="Klenk H.-P."/>
        </authorList>
    </citation>
    <scope>NUCLEOTIDE SEQUENCE [LARGE SCALE GENOMIC DNA]</scope>
    <source>
        <strain evidence="2 3">DSM 45362</strain>
    </source>
</reference>
<accession>A0A841BT43</accession>
<dbReference type="RefSeq" id="WP_184838059.1">
    <property type="nucleotide sequence ID" value="NZ_JACHMN010000002.1"/>
</dbReference>
<comment type="caution">
    <text evidence="2">The sequence shown here is derived from an EMBL/GenBank/DDBJ whole genome shotgun (WGS) entry which is preliminary data.</text>
</comment>
<dbReference type="Pfam" id="PF20199">
    <property type="entry name" value="RepSA"/>
    <property type="match status" value="2"/>
</dbReference>
<sequence>MVSMLDAVPRAFPARGAVSNPEPVDRYTFPNLVGNTFLPAALDRAARPDYPQWLDHVRPAAECTRPIRLSGTVPGTDPTTHAPIARATAQMPDGTIYKACGNRRATVCPSCARTYQSDAYQLLRAGLIGGKGIPTSVTAHPAVFATFTAPPFGTVHHRVVKRHTCRDRRRCDCRAEPCHARTGTNPTVCGHGTRTACFARHETSDPRLGQPLCLDCYDHDHQVVWNLYAGELWRRTKQAIERFLTKLAKRRGIPRVIVGYHPVTGNAITKAPVRVSHGKASEFQIRGAVHFHVLLRLDGVDPGDPTAVVPPPDGFTHDDLDDAIRAAADITFTTPHHPDHHDTDGNPSGWEMAWGTQVDVKPINATGGELTDSMVAGYIAKYATKSTEATGHRSTRLTADDIDDYADHDGDHIARLIAACWYLGRPLTLGTPYAQRPHPVKAGPGFRERWTCQHCEQTTRYAVCLCQELTERANTAYARMTGTAESPADTTAGHTSNRKSSGPSPEDYARLRRWAHMLGFGGHFLTKARRYSVTFAELRGARVAYRRFEVSAAELAEHPQPDGFDLDDTTLIVGSLTFAGVGWHTTADAVLAMTAAALARERRQAGLDAIAHEIGSATTNPPTRKETRP</sequence>
<evidence type="ECO:0000313" key="3">
    <source>
        <dbReference type="Proteomes" id="UP000587527"/>
    </source>
</evidence>